<evidence type="ECO:0000313" key="2">
    <source>
        <dbReference type="EMBL" id="MFF4027028.1"/>
    </source>
</evidence>
<keyword evidence="3" id="KW-1185">Reference proteome</keyword>
<protein>
    <submittedName>
        <fullName evidence="2">DUF732 domain-containing protein</fullName>
    </submittedName>
</protein>
<accession>A0ABW6TLQ8</accession>
<dbReference type="Proteomes" id="UP001602089">
    <property type="component" value="Unassembled WGS sequence"/>
</dbReference>
<gene>
    <name evidence="2" type="ORF">ACFYY5_29685</name>
</gene>
<feature type="domain" description="DUF732" evidence="1">
    <location>
        <begin position="5"/>
        <end position="72"/>
    </location>
</feature>
<reference evidence="2 3" key="1">
    <citation type="submission" date="2024-10" db="EMBL/GenBank/DDBJ databases">
        <title>The Natural Products Discovery Center: Release of the First 8490 Sequenced Strains for Exploring Actinobacteria Biosynthetic Diversity.</title>
        <authorList>
            <person name="Kalkreuter E."/>
            <person name="Kautsar S.A."/>
            <person name="Yang D."/>
            <person name="Bader C.D."/>
            <person name="Teijaro C.N."/>
            <person name="Fluegel L."/>
            <person name="Davis C.M."/>
            <person name="Simpson J.R."/>
            <person name="Lauterbach L."/>
            <person name="Steele A.D."/>
            <person name="Gui C."/>
            <person name="Meng S."/>
            <person name="Li G."/>
            <person name="Viehrig K."/>
            <person name="Ye F."/>
            <person name="Su P."/>
            <person name="Kiefer A.F."/>
            <person name="Nichols A."/>
            <person name="Cepeda A.J."/>
            <person name="Yan W."/>
            <person name="Fan B."/>
            <person name="Jiang Y."/>
            <person name="Adhikari A."/>
            <person name="Zheng C.-J."/>
            <person name="Schuster L."/>
            <person name="Cowan T.M."/>
            <person name="Smanski M.J."/>
            <person name="Chevrette M.G."/>
            <person name="De Carvalho L.P.S."/>
            <person name="Shen B."/>
        </authorList>
    </citation>
    <scope>NUCLEOTIDE SEQUENCE [LARGE SCALE GENOMIC DNA]</scope>
    <source>
        <strain evidence="2 3">NPDC001867</strain>
    </source>
</reference>
<sequence>MTASADDRYFAELDQMNVPYAQRRRDLVIEDAHFYCNSLNGGTSYADLLAQQAHDMASIAKINAAIDVYCPQFKHP</sequence>
<dbReference type="Pfam" id="PF05305">
    <property type="entry name" value="DUF732"/>
    <property type="match status" value="1"/>
</dbReference>
<name>A0ABW6TLQ8_9NOCA</name>
<evidence type="ECO:0000259" key="1">
    <source>
        <dbReference type="Pfam" id="PF05305"/>
    </source>
</evidence>
<dbReference type="EMBL" id="JBIATK010000012">
    <property type="protein sequence ID" value="MFF4027028.1"/>
    <property type="molecule type" value="Genomic_DNA"/>
</dbReference>
<dbReference type="RefSeq" id="WP_387132216.1">
    <property type="nucleotide sequence ID" value="NZ_JBIATK010000012.1"/>
</dbReference>
<comment type="caution">
    <text evidence="2">The sequence shown here is derived from an EMBL/GenBank/DDBJ whole genome shotgun (WGS) entry which is preliminary data.</text>
</comment>
<evidence type="ECO:0000313" key="3">
    <source>
        <dbReference type="Proteomes" id="UP001602089"/>
    </source>
</evidence>
<proteinExistence type="predicted"/>
<organism evidence="2 3">
    <name type="scientific">Nocardia elegans</name>
    <dbReference type="NCBI Taxonomy" id="300029"/>
    <lineage>
        <taxon>Bacteria</taxon>
        <taxon>Bacillati</taxon>
        <taxon>Actinomycetota</taxon>
        <taxon>Actinomycetes</taxon>
        <taxon>Mycobacteriales</taxon>
        <taxon>Nocardiaceae</taxon>
        <taxon>Nocardia</taxon>
    </lineage>
</organism>
<dbReference type="InterPro" id="IPR007969">
    <property type="entry name" value="DUF732"/>
</dbReference>